<evidence type="ECO:0000313" key="7">
    <source>
        <dbReference type="EMBL" id="MCO5725162.1"/>
    </source>
</evidence>
<keyword evidence="3 6" id="KW-0456">Lyase</keyword>
<protein>
    <recommendedName>
        <fullName evidence="6">Deoxyribose-phosphate aldolase</fullName>
        <shortName evidence="6">DERA</shortName>
        <ecNumber evidence="6">4.1.2.4</ecNumber>
    </recommendedName>
    <alternativeName>
        <fullName evidence="6">2-deoxy-D-ribose 5-phosphate aldolase</fullName>
    </alternativeName>
    <alternativeName>
        <fullName evidence="6">Phosphodeoxyriboaldolase</fullName>
        <shortName evidence="6">Deoxyriboaldolase</shortName>
    </alternativeName>
</protein>
<dbReference type="EMBL" id="JAMXIB010000007">
    <property type="protein sequence ID" value="MCO5725162.1"/>
    <property type="molecule type" value="Genomic_DNA"/>
</dbReference>
<dbReference type="NCBIfam" id="TIGR00126">
    <property type="entry name" value="deoC"/>
    <property type="match status" value="1"/>
</dbReference>
<evidence type="ECO:0000256" key="2">
    <source>
        <dbReference type="ARBA" id="ARBA00022490"/>
    </source>
</evidence>
<keyword evidence="8" id="KW-1185">Reference proteome</keyword>
<comment type="similarity">
    <text evidence="1 6">Belongs to the DeoC/FbaB aldolase family. DeoC type 1 subfamily.</text>
</comment>
<dbReference type="PIRSF" id="PIRSF001357">
    <property type="entry name" value="DeoC"/>
    <property type="match status" value="1"/>
</dbReference>
<dbReference type="SUPFAM" id="SSF51569">
    <property type="entry name" value="Aldolase"/>
    <property type="match status" value="1"/>
</dbReference>
<dbReference type="InterPro" id="IPR002915">
    <property type="entry name" value="DeoC/FbaB/LacD_aldolase"/>
</dbReference>
<comment type="subcellular location">
    <subcellularLocation>
        <location evidence="6">Cytoplasm</location>
    </subcellularLocation>
</comment>
<dbReference type="InterPro" id="IPR013785">
    <property type="entry name" value="Aldolase_TIM"/>
</dbReference>
<comment type="pathway">
    <text evidence="6">Carbohydrate degradation; 2-deoxy-D-ribose 1-phosphate degradation; D-glyceraldehyde 3-phosphate and acetaldehyde from 2-deoxy-alpha-D-ribose 1-phosphate: step 2/2.</text>
</comment>
<evidence type="ECO:0000256" key="4">
    <source>
        <dbReference type="ARBA" id="ARBA00023270"/>
    </source>
</evidence>
<dbReference type="SMART" id="SM01133">
    <property type="entry name" value="DeoC"/>
    <property type="match status" value="1"/>
</dbReference>
<comment type="catalytic activity">
    <reaction evidence="5 6">
        <text>2-deoxy-D-ribose 5-phosphate = D-glyceraldehyde 3-phosphate + acetaldehyde</text>
        <dbReference type="Rhea" id="RHEA:12821"/>
        <dbReference type="ChEBI" id="CHEBI:15343"/>
        <dbReference type="ChEBI" id="CHEBI:59776"/>
        <dbReference type="ChEBI" id="CHEBI:62877"/>
        <dbReference type="EC" id="4.1.2.4"/>
    </reaction>
</comment>
<dbReference type="Proteomes" id="UP001206312">
    <property type="component" value="Unassembled WGS sequence"/>
</dbReference>
<dbReference type="InterPro" id="IPR028581">
    <property type="entry name" value="DeoC_typeI"/>
</dbReference>
<dbReference type="InterPro" id="IPR011343">
    <property type="entry name" value="DeoC"/>
</dbReference>
<reference evidence="7 8" key="1">
    <citation type="submission" date="2022-06" db="EMBL/GenBank/DDBJ databases">
        <authorList>
            <person name="Xuan X."/>
        </authorList>
    </citation>
    <scope>NUCLEOTIDE SEQUENCE [LARGE SCALE GENOMIC DNA]</scope>
    <source>
        <strain evidence="7 8">2V75</strain>
    </source>
</reference>
<proteinExistence type="inferred from homology"/>
<gene>
    <name evidence="6 7" type="primary">deoC</name>
    <name evidence="7" type="ORF">NG653_09870</name>
</gene>
<dbReference type="Gene3D" id="3.20.20.70">
    <property type="entry name" value="Aldolase class I"/>
    <property type="match status" value="1"/>
</dbReference>
<dbReference type="PANTHER" id="PTHR10889:SF1">
    <property type="entry name" value="DEOXYRIBOSE-PHOSPHATE ALDOLASE"/>
    <property type="match status" value="1"/>
</dbReference>
<dbReference type="RefSeq" id="WP_252741540.1">
    <property type="nucleotide sequence ID" value="NZ_JAMXIB010000007.1"/>
</dbReference>
<keyword evidence="4 6" id="KW-0704">Schiff base</keyword>
<keyword evidence="2 6" id="KW-0963">Cytoplasm</keyword>
<dbReference type="CDD" id="cd00959">
    <property type="entry name" value="DeoC"/>
    <property type="match status" value="1"/>
</dbReference>
<evidence type="ECO:0000313" key="8">
    <source>
        <dbReference type="Proteomes" id="UP001206312"/>
    </source>
</evidence>
<evidence type="ECO:0000256" key="5">
    <source>
        <dbReference type="ARBA" id="ARBA00048791"/>
    </source>
</evidence>
<evidence type="ECO:0000256" key="1">
    <source>
        <dbReference type="ARBA" id="ARBA00010936"/>
    </source>
</evidence>
<accession>A0ABT1AYW0</accession>
<dbReference type="Pfam" id="PF01791">
    <property type="entry name" value="DeoC"/>
    <property type="match status" value="1"/>
</dbReference>
<comment type="function">
    <text evidence="6">Catalyzes a reversible aldol reaction between acetaldehyde and D-glyceraldehyde 3-phosphate to generate 2-deoxy-D-ribose 5-phosphate.</text>
</comment>
<organism evidence="7 8">
    <name type="scientific">Robiginitalea marina</name>
    <dbReference type="NCBI Taxonomy" id="2954105"/>
    <lineage>
        <taxon>Bacteria</taxon>
        <taxon>Pseudomonadati</taxon>
        <taxon>Bacteroidota</taxon>
        <taxon>Flavobacteriia</taxon>
        <taxon>Flavobacteriales</taxon>
        <taxon>Flavobacteriaceae</taxon>
        <taxon>Robiginitalea</taxon>
    </lineage>
</organism>
<feature type="active site" description="Proton donor/acceptor" evidence="6">
    <location>
        <position position="187"/>
    </location>
</feature>
<sequence length="226" mass="23977">MSDPSHNRSLARFIDHTLLAPTATEAAIRNLCREALEFHFRAVCVSGCWLGVAREMLQGSGVGLAAVVGFPHGNSSTPAKCREAEACLGDGAGELDMVVNIGWLKSGAPEKVAEELRQLRAIAPKAVLKLILETCYLNEEEKRLACRLALESGWDFVKTSTGFGPAGATVEDVLLMKEIAGETMQVKASGGIRDTQTARTFLQAGATRIGTSSGPAIVKGDNPEPL</sequence>
<evidence type="ECO:0000256" key="6">
    <source>
        <dbReference type="HAMAP-Rule" id="MF_00114"/>
    </source>
</evidence>
<feature type="active site" description="Proton donor/acceptor" evidence="6">
    <location>
        <position position="96"/>
    </location>
</feature>
<evidence type="ECO:0000256" key="3">
    <source>
        <dbReference type="ARBA" id="ARBA00023239"/>
    </source>
</evidence>
<dbReference type="HAMAP" id="MF_00114">
    <property type="entry name" value="DeoC_type1"/>
    <property type="match status" value="1"/>
</dbReference>
<dbReference type="GO" id="GO:0004139">
    <property type="term" value="F:deoxyribose-phosphate aldolase activity"/>
    <property type="evidence" value="ECO:0007669"/>
    <property type="project" value="UniProtKB-EC"/>
</dbReference>
<feature type="active site" description="Schiff-base intermediate with acetaldehyde" evidence="6">
    <location>
        <position position="158"/>
    </location>
</feature>
<dbReference type="PANTHER" id="PTHR10889">
    <property type="entry name" value="DEOXYRIBOSE-PHOSPHATE ALDOLASE"/>
    <property type="match status" value="1"/>
</dbReference>
<comment type="caution">
    <text evidence="7">The sequence shown here is derived from an EMBL/GenBank/DDBJ whole genome shotgun (WGS) entry which is preliminary data.</text>
</comment>
<name>A0ABT1AYW0_9FLAO</name>
<dbReference type="EC" id="4.1.2.4" evidence="6"/>